<organism evidence="2 3">
    <name type="scientific">Paenibacillus xanthanilyticus</name>
    <dbReference type="NCBI Taxonomy" id="1783531"/>
    <lineage>
        <taxon>Bacteria</taxon>
        <taxon>Bacillati</taxon>
        <taxon>Bacillota</taxon>
        <taxon>Bacilli</taxon>
        <taxon>Bacillales</taxon>
        <taxon>Paenibacillaceae</taxon>
        <taxon>Paenibacillus</taxon>
    </lineage>
</organism>
<dbReference type="Pfam" id="PF09860">
    <property type="entry name" value="DUF2087"/>
    <property type="match status" value="1"/>
</dbReference>
<accession>A0ABV8KED3</accession>
<gene>
    <name evidence="2" type="ORF">ACFOZ8_32090</name>
</gene>
<proteinExistence type="predicted"/>
<dbReference type="EMBL" id="JBHSAM010000036">
    <property type="protein sequence ID" value="MFC4104272.1"/>
    <property type="molecule type" value="Genomic_DNA"/>
</dbReference>
<dbReference type="Proteomes" id="UP001595715">
    <property type="component" value="Unassembled WGS sequence"/>
</dbReference>
<name>A0ABV8KED3_9BACL</name>
<reference evidence="3" key="1">
    <citation type="journal article" date="2019" name="Int. J. Syst. Evol. Microbiol.">
        <title>The Global Catalogue of Microorganisms (GCM) 10K type strain sequencing project: providing services to taxonomists for standard genome sequencing and annotation.</title>
        <authorList>
            <consortium name="The Broad Institute Genomics Platform"/>
            <consortium name="The Broad Institute Genome Sequencing Center for Infectious Disease"/>
            <person name="Wu L."/>
            <person name="Ma J."/>
        </authorList>
    </citation>
    <scope>NUCLEOTIDE SEQUENCE [LARGE SCALE GENOMIC DNA]</scope>
    <source>
        <strain evidence="3">IBRC-M 10987</strain>
    </source>
</reference>
<dbReference type="RefSeq" id="WP_377722806.1">
    <property type="nucleotide sequence ID" value="NZ_JBHSAM010000036.1"/>
</dbReference>
<evidence type="ECO:0000313" key="2">
    <source>
        <dbReference type="EMBL" id="MFC4104272.1"/>
    </source>
</evidence>
<sequence>MSEPNTPAPSKNDKLQQSVLRNFLTKEGAITHLPSQMKKRIIVLEYLAGRLDAARTYTELEINAFLKPLNEDYATIRRELYIHRFVNRENDIYEVNEPGEWRDWRTLG</sequence>
<protein>
    <submittedName>
        <fullName evidence="2">DUF2087 domain-containing protein</fullName>
    </submittedName>
</protein>
<evidence type="ECO:0000259" key="1">
    <source>
        <dbReference type="Pfam" id="PF09860"/>
    </source>
</evidence>
<feature type="domain" description="DUF2087" evidence="1">
    <location>
        <begin position="30"/>
        <end position="94"/>
    </location>
</feature>
<dbReference type="InterPro" id="IPR018656">
    <property type="entry name" value="DUF2087"/>
</dbReference>
<evidence type="ECO:0000313" key="3">
    <source>
        <dbReference type="Proteomes" id="UP001595715"/>
    </source>
</evidence>
<comment type="caution">
    <text evidence="2">The sequence shown here is derived from an EMBL/GenBank/DDBJ whole genome shotgun (WGS) entry which is preliminary data.</text>
</comment>
<keyword evidence="3" id="KW-1185">Reference proteome</keyword>